<dbReference type="Proteomes" id="UP001494902">
    <property type="component" value="Unassembled WGS sequence"/>
</dbReference>
<evidence type="ECO:0000313" key="2">
    <source>
        <dbReference type="Proteomes" id="UP001494902"/>
    </source>
</evidence>
<dbReference type="EMBL" id="JBEDNQ010000010">
    <property type="protein sequence ID" value="MEQ3553418.1"/>
    <property type="molecule type" value="Genomic_DNA"/>
</dbReference>
<comment type="caution">
    <text evidence="1">The sequence shown here is derived from an EMBL/GenBank/DDBJ whole genome shotgun (WGS) entry which is preliminary data.</text>
</comment>
<accession>A0ABV1KG42</accession>
<organism evidence="1 2">
    <name type="scientific">Pseudonocardia nematodicida</name>
    <dbReference type="NCBI Taxonomy" id="1206997"/>
    <lineage>
        <taxon>Bacteria</taxon>
        <taxon>Bacillati</taxon>
        <taxon>Actinomycetota</taxon>
        <taxon>Actinomycetes</taxon>
        <taxon>Pseudonocardiales</taxon>
        <taxon>Pseudonocardiaceae</taxon>
        <taxon>Pseudonocardia</taxon>
    </lineage>
</organism>
<gene>
    <name evidence="1" type="ORF">WIS52_23350</name>
</gene>
<name>A0ABV1KG42_9PSEU</name>
<evidence type="ECO:0000313" key="1">
    <source>
        <dbReference type="EMBL" id="MEQ3553418.1"/>
    </source>
</evidence>
<keyword evidence="2" id="KW-1185">Reference proteome</keyword>
<reference evidence="1 2" key="1">
    <citation type="submission" date="2024-03" db="EMBL/GenBank/DDBJ databases">
        <title>Draft genome sequence of Pseudonocardia nematodicida JCM 31783.</title>
        <authorList>
            <person name="Butdee W."/>
            <person name="Duangmal K."/>
        </authorList>
    </citation>
    <scope>NUCLEOTIDE SEQUENCE [LARGE SCALE GENOMIC DNA]</scope>
    <source>
        <strain evidence="1 2">JCM 31783</strain>
    </source>
</reference>
<proteinExistence type="predicted"/>
<protein>
    <submittedName>
        <fullName evidence="1">Uncharacterized protein</fullName>
    </submittedName>
</protein>
<sequence length="84" mass="9307">MIGEITEIAWSAPLVVAARIGVVARGGGRARRELRRMVTEKVDVVPEVARAVAGSWSSPRWLCRAAVAPVHRRVRANRRRLLGR</sequence>
<dbReference type="RefSeq" id="WP_349300486.1">
    <property type="nucleotide sequence ID" value="NZ_JBEDNQ010000010.1"/>
</dbReference>